<reference evidence="2" key="2">
    <citation type="submission" date="2021-04" db="EMBL/GenBank/DDBJ databases">
        <authorList>
            <person name="Gilroy R."/>
        </authorList>
    </citation>
    <scope>NUCLEOTIDE SEQUENCE</scope>
    <source>
        <strain evidence="2">ChiGjej1B1-14440</strain>
    </source>
</reference>
<accession>A0A9D1XJ34</accession>
<name>A0A9D1XJ34_9FIRM</name>
<evidence type="ECO:0000313" key="2">
    <source>
        <dbReference type="EMBL" id="HIX80448.1"/>
    </source>
</evidence>
<reference evidence="2" key="1">
    <citation type="journal article" date="2021" name="PeerJ">
        <title>Extensive microbial diversity within the chicken gut microbiome revealed by metagenomics and culture.</title>
        <authorList>
            <person name="Gilroy R."/>
            <person name="Ravi A."/>
            <person name="Getino M."/>
            <person name="Pursley I."/>
            <person name="Horton D.L."/>
            <person name="Alikhan N.F."/>
            <person name="Baker D."/>
            <person name="Gharbi K."/>
            <person name="Hall N."/>
            <person name="Watson M."/>
            <person name="Adriaenssens E.M."/>
            <person name="Foster-Nyarko E."/>
            <person name="Jarju S."/>
            <person name="Secka A."/>
            <person name="Antonio M."/>
            <person name="Oren A."/>
            <person name="Chaudhuri R.R."/>
            <person name="La Ragione R."/>
            <person name="Hildebrand F."/>
            <person name="Pallen M.J."/>
        </authorList>
    </citation>
    <scope>NUCLEOTIDE SEQUENCE</scope>
    <source>
        <strain evidence="2">ChiGjej1B1-14440</strain>
    </source>
</reference>
<gene>
    <name evidence="2" type="ORF">H9980_00525</name>
</gene>
<proteinExistence type="predicted"/>
<dbReference type="AlphaFoldDB" id="A0A9D1XJ34"/>
<dbReference type="Gene3D" id="3.30.1330.30">
    <property type="match status" value="1"/>
</dbReference>
<dbReference type="EMBL" id="DXET01000016">
    <property type="protein sequence ID" value="HIX80448.1"/>
    <property type="molecule type" value="Genomic_DNA"/>
</dbReference>
<protein>
    <submittedName>
        <fullName evidence="2">Ribosomal L7Ae/L30e/S12e/Gadd45 family protein</fullName>
    </submittedName>
</protein>
<organism evidence="2 3">
    <name type="scientific">Candidatus Erysipelatoclostridium merdavium</name>
    <dbReference type="NCBI Taxonomy" id="2838566"/>
    <lineage>
        <taxon>Bacteria</taxon>
        <taxon>Bacillati</taxon>
        <taxon>Bacillota</taxon>
        <taxon>Erysipelotrichia</taxon>
        <taxon>Erysipelotrichales</taxon>
        <taxon>Erysipelotrichales incertae sedis</taxon>
    </lineage>
</organism>
<evidence type="ECO:0000313" key="3">
    <source>
        <dbReference type="Proteomes" id="UP000886724"/>
    </source>
</evidence>
<dbReference type="InterPro" id="IPR029064">
    <property type="entry name" value="Ribosomal_eL30-like_sf"/>
</dbReference>
<dbReference type="SUPFAM" id="SSF55315">
    <property type="entry name" value="L30e-like"/>
    <property type="match status" value="1"/>
</dbReference>
<comment type="caution">
    <text evidence="2">The sequence shown here is derived from an EMBL/GenBank/DDBJ whole genome shotgun (WGS) entry which is preliminary data.</text>
</comment>
<dbReference type="Proteomes" id="UP000886724">
    <property type="component" value="Unassembled WGS sequence"/>
</dbReference>
<feature type="domain" description="Ribosomal protein eL8/eL30/eS12/Gadd45" evidence="1">
    <location>
        <begin position="7"/>
        <end position="90"/>
    </location>
</feature>
<dbReference type="InterPro" id="IPR004038">
    <property type="entry name" value="Ribosomal_eL8/eL30/eS12/Gad45"/>
</dbReference>
<dbReference type="Pfam" id="PF01248">
    <property type="entry name" value="Ribosomal_L7Ae"/>
    <property type="match status" value="1"/>
</dbReference>
<evidence type="ECO:0000259" key="1">
    <source>
        <dbReference type="Pfam" id="PF01248"/>
    </source>
</evidence>
<sequence length="98" mass="10809">MNNALNILGLASRARKIVTGEMLITMIRNNRVHLVIIATDASANTKKKLVDKCTSYNVEYIITSNIQELSRVIGKYNRVAVGIQDAGFAKLFKEKIGG</sequence>